<dbReference type="Proteomes" id="UP000217986">
    <property type="component" value="Unassembled WGS sequence"/>
</dbReference>
<dbReference type="RefSeq" id="WP_095613784.1">
    <property type="nucleotide sequence ID" value="NZ_MVOG01000030.1"/>
</dbReference>
<gene>
    <name evidence="3" type="ORF">B1400_1455</name>
</gene>
<evidence type="ECO:0000256" key="2">
    <source>
        <dbReference type="SAM" id="Phobius"/>
    </source>
</evidence>
<feature type="compositionally biased region" description="Polar residues" evidence="1">
    <location>
        <begin position="204"/>
        <end position="220"/>
    </location>
</feature>
<organism evidence="3 4">
    <name type="scientific">Bifidobacterium italicum</name>
    <dbReference type="NCBI Taxonomy" id="1960968"/>
    <lineage>
        <taxon>Bacteria</taxon>
        <taxon>Bacillati</taxon>
        <taxon>Actinomycetota</taxon>
        <taxon>Actinomycetes</taxon>
        <taxon>Bifidobacteriales</taxon>
        <taxon>Bifidobacteriaceae</taxon>
        <taxon>Bifidobacterium</taxon>
    </lineage>
</organism>
<feature type="compositionally biased region" description="Low complexity" evidence="1">
    <location>
        <begin position="110"/>
        <end position="122"/>
    </location>
</feature>
<feature type="compositionally biased region" description="Acidic residues" evidence="1">
    <location>
        <begin position="226"/>
        <end position="237"/>
    </location>
</feature>
<dbReference type="AlphaFoldDB" id="A0A2A2EGP8"/>
<proteinExistence type="predicted"/>
<feature type="region of interest" description="Disordered" evidence="1">
    <location>
        <begin position="497"/>
        <end position="570"/>
    </location>
</feature>
<evidence type="ECO:0000256" key="1">
    <source>
        <dbReference type="SAM" id="MobiDB-lite"/>
    </source>
</evidence>
<dbReference type="OrthoDB" id="3230278at2"/>
<feature type="compositionally biased region" description="Polar residues" evidence="1">
    <location>
        <begin position="1"/>
        <end position="13"/>
    </location>
</feature>
<feature type="region of interest" description="Disordered" evidence="1">
    <location>
        <begin position="1"/>
        <end position="256"/>
    </location>
</feature>
<feature type="compositionally biased region" description="Gly residues" evidence="1">
    <location>
        <begin position="524"/>
        <end position="540"/>
    </location>
</feature>
<evidence type="ECO:0008006" key="5">
    <source>
        <dbReference type="Google" id="ProtNLM"/>
    </source>
</evidence>
<keyword evidence="2" id="KW-1133">Transmembrane helix</keyword>
<comment type="caution">
    <text evidence="3">The sequence shown here is derived from an EMBL/GenBank/DDBJ whole genome shotgun (WGS) entry which is preliminary data.</text>
</comment>
<keyword evidence="2" id="KW-0472">Membrane</keyword>
<name>A0A2A2EGP8_9BIFI</name>
<evidence type="ECO:0000313" key="4">
    <source>
        <dbReference type="Proteomes" id="UP000217986"/>
    </source>
</evidence>
<feature type="transmembrane region" description="Helical" evidence="2">
    <location>
        <begin position="263"/>
        <end position="284"/>
    </location>
</feature>
<reference evidence="3 4" key="1">
    <citation type="journal article" date="2017" name="ISME J.">
        <title>Unveiling bifidobacterial biogeography across the mammalian branch of the tree of life.</title>
        <authorList>
            <person name="Milani C."/>
            <person name="Mangifesta M."/>
            <person name="Mancabelli L."/>
            <person name="Lugli G.A."/>
            <person name="James K."/>
            <person name="Duranti S."/>
            <person name="Turroni F."/>
            <person name="Ferrario C."/>
            <person name="Ossiprandi M.C."/>
            <person name="van Sinderen D."/>
            <person name="Ventura M."/>
        </authorList>
    </citation>
    <scope>NUCLEOTIDE SEQUENCE [LARGE SCALE GENOMIC DNA]</scope>
    <source>
        <strain evidence="3 4">70</strain>
    </source>
</reference>
<feature type="compositionally biased region" description="Basic and acidic residues" evidence="1">
    <location>
        <begin position="238"/>
        <end position="247"/>
    </location>
</feature>
<feature type="compositionally biased region" description="Low complexity" evidence="1">
    <location>
        <begin position="541"/>
        <end position="562"/>
    </location>
</feature>
<protein>
    <recommendedName>
        <fullName evidence="5">Sugar-binding protein</fullName>
    </recommendedName>
</protein>
<feature type="compositionally biased region" description="Low complexity" evidence="1">
    <location>
        <begin position="58"/>
        <end position="100"/>
    </location>
</feature>
<keyword evidence="2" id="KW-0812">Transmembrane</keyword>
<feature type="compositionally biased region" description="Polar residues" evidence="1">
    <location>
        <begin position="161"/>
        <end position="179"/>
    </location>
</feature>
<dbReference type="EMBL" id="MVOG01000030">
    <property type="protein sequence ID" value="PAU68142.1"/>
    <property type="molecule type" value="Genomic_DNA"/>
</dbReference>
<accession>A0A2A2EGP8</accession>
<sequence length="570" mass="57841">MANNSNPSNSDLQFPSDPAGDIDPSLQPVDERVDSAALRFPSFDDAPTPKHGPSRARTTASTQPSTSEPSSPTASADAAPTSPAQPQAAAARAETQAMPTFTFANSNTEAPMQAMPASAPSALDDDAASDDFNVPVWGAAEGSAAAADDEQTELFPPAPTPTSVNTHTQVMQDGATTATLPPITPHAGPRDGAGAEGTRVLGRTASSYTNTVIRPTSETAPASFDPLEEVADEDDGAERDPEPDNGRHGRGHGAQAGSGKKRIVIAVIAALIVVALIVVGVVLWQRGKSADAKDAALASCRRSQQLVQTVSATLDKEVKADGSLASTSQDAVADASTVTKFADALQQATALQKDTQGVDQMCATSLSQPALEQAARKLDAQATQIEDATKSLRDAASAVNASKDARTKSDGVRKDLQSAIDEAQTLYDESAGLVVDEATREALQQAIDDAKKAVSDAGLTQEAADKARDALRAAGDTVRASEDALTAANAAAAEAQRQQELQNATNGTQQQPGLNGAGDATGTVNGGTGDATGTTTGGDTTGVPTVPTVPSTGDTGTTTVPGGTTGGALQ</sequence>
<dbReference type="Gene3D" id="1.20.1270.90">
    <property type="entry name" value="AF1782-like"/>
    <property type="match status" value="1"/>
</dbReference>
<evidence type="ECO:0000313" key="3">
    <source>
        <dbReference type="EMBL" id="PAU68142.1"/>
    </source>
</evidence>
<keyword evidence="4" id="KW-1185">Reference proteome</keyword>